<dbReference type="InterPro" id="IPR036188">
    <property type="entry name" value="FAD/NAD-bd_sf"/>
</dbReference>
<dbReference type="Pfam" id="PF21274">
    <property type="entry name" value="Rng_hyd_C"/>
    <property type="match status" value="1"/>
</dbReference>
<organism evidence="5 6">
    <name type="scientific">Virgisporangium aurantiacum</name>
    <dbReference type="NCBI Taxonomy" id="175570"/>
    <lineage>
        <taxon>Bacteria</taxon>
        <taxon>Bacillati</taxon>
        <taxon>Actinomycetota</taxon>
        <taxon>Actinomycetes</taxon>
        <taxon>Micromonosporales</taxon>
        <taxon>Micromonosporaceae</taxon>
        <taxon>Virgisporangium</taxon>
    </lineage>
</organism>
<comment type="cofactor">
    <cofactor evidence="1">
        <name>FAD</name>
        <dbReference type="ChEBI" id="CHEBI:57692"/>
    </cofactor>
</comment>
<reference evidence="5" key="1">
    <citation type="submission" date="2021-01" db="EMBL/GenBank/DDBJ databases">
        <title>Whole genome shotgun sequence of Virgisporangium aurantiacum NBRC 16421.</title>
        <authorList>
            <person name="Komaki H."/>
            <person name="Tamura T."/>
        </authorList>
    </citation>
    <scope>NUCLEOTIDE SEQUENCE</scope>
    <source>
        <strain evidence="5">NBRC 16421</strain>
    </source>
</reference>
<evidence type="ECO:0000313" key="5">
    <source>
        <dbReference type="EMBL" id="GIJ60415.1"/>
    </source>
</evidence>
<evidence type="ECO:0000256" key="3">
    <source>
        <dbReference type="ARBA" id="ARBA00022827"/>
    </source>
</evidence>
<accession>A0A8J4E318</accession>
<dbReference type="Proteomes" id="UP000612585">
    <property type="component" value="Unassembled WGS sequence"/>
</dbReference>
<dbReference type="GO" id="GO:0016709">
    <property type="term" value="F:oxidoreductase activity, acting on paired donors, with incorporation or reduction of molecular oxygen, NAD(P)H as one donor, and incorporation of one atom of oxygen"/>
    <property type="evidence" value="ECO:0007669"/>
    <property type="project" value="UniProtKB-ARBA"/>
</dbReference>
<keyword evidence="6" id="KW-1185">Reference proteome</keyword>
<dbReference type="RefSeq" id="WP_204004696.1">
    <property type="nucleotide sequence ID" value="NZ_BOPG01000054.1"/>
</dbReference>
<gene>
    <name evidence="5" type="ORF">Vau01_079310</name>
</gene>
<evidence type="ECO:0000256" key="1">
    <source>
        <dbReference type="ARBA" id="ARBA00001974"/>
    </source>
</evidence>
<comment type="caution">
    <text evidence="5">The sequence shown here is derived from an EMBL/GenBank/DDBJ whole genome shotgun (WGS) entry which is preliminary data.</text>
</comment>
<dbReference type="AlphaFoldDB" id="A0A8J4E318"/>
<dbReference type="PRINTS" id="PR00420">
    <property type="entry name" value="RNGMNOXGNASE"/>
</dbReference>
<dbReference type="SUPFAM" id="SSF51905">
    <property type="entry name" value="FAD/NAD(P)-binding domain"/>
    <property type="match status" value="1"/>
</dbReference>
<keyword evidence="2" id="KW-0285">Flavoprotein</keyword>
<evidence type="ECO:0000256" key="2">
    <source>
        <dbReference type="ARBA" id="ARBA00022630"/>
    </source>
</evidence>
<keyword evidence="3" id="KW-0274">FAD</keyword>
<dbReference type="PANTHER" id="PTHR43004:SF19">
    <property type="entry name" value="BINDING MONOOXYGENASE, PUTATIVE (JCVI)-RELATED"/>
    <property type="match status" value="1"/>
</dbReference>
<evidence type="ECO:0000259" key="4">
    <source>
        <dbReference type="Pfam" id="PF01494"/>
    </source>
</evidence>
<dbReference type="Gene3D" id="3.30.70.2450">
    <property type="match status" value="1"/>
</dbReference>
<dbReference type="Gene3D" id="3.40.30.120">
    <property type="match status" value="1"/>
</dbReference>
<name>A0A8J4E318_9ACTN</name>
<dbReference type="Pfam" id="PF01494">
    <property type="entry name" value="FAD_binding_3"/>
    <property type="match status" value="1"/>
</dbReference>
<dbReference type="InterPro" id="IPR002938">
    <property type="entry name" value="FAD-bd"/>
</dbReference>
<sequence length="503" mass="53844">MSGTPDTDVVVAGGGPVGLQLAYELGLAGVRVTVLEREPDRPPHARAWGLHARTVETLDRRGLLDGVLDERARWPKMPFAGLWPLLDLTALRSDHPYLANLPQSTLEELLEDRVRGQGTEVRRGHELVGLADDGDGVTVTVRAGGGAYRLRGRFLVGCDGGRSTVRGLAGIDFPGTDPTVAAMLCDCTLPTMADERRGITRTETGTVNINPRPTGVVRVVVTEYHRTHADRDAPVDVDEFRASVRRVLGRDLAITEPRWLTRFSDTTRQADRYRQGRVLLAGDAAHVHFPYGGLGLNLGLQDAVNLGWKLAAAVAGWAPAGLLDSYQAERHPVAAWTLEHSRAQLALFKPDPDVTALRALFADLLALPDLNRHLAELITGVATRYPLGGEDPHHPAVGGFAPDLRVKTIDGPTGLARLMRTGRGLLLDMTGGSAFIGASAAWSGRVDVIPALPDQPPPYGAVLVRPDGYVAWAAPPVADVTNGRDAAALRTALVTWFGPPASG</sequence>
<evidence type="ECO:0000313" key="6">
    <source>
        <dbReference type="Proteomes" id="UP000612585"/>
    </source>
</evidence>
<dbReference type="EMBL" id="BOPG01000054">
    <property type="protein sequence ID" value="GIJ60415.1"/>
    <property type="molecule type" value="Genomic_DNA"/>
</dbReference>
<feature type="domain" description="FAD-binding" evidence="4">
    <location>
        <begin position="6"/>
        <end position="338"/>
    </location>
</feature>
<dbReference type="InterPro" id="IPR050641">
    <property type="entry name" value="RIFMO-like"/>
</dbReference>
<protein>
    <submittedName>
        <fullName evidence="5">FAD-dependent oxidoreductase</fullName>
    </submittedName>
</protein>
<dbReference type="Gene3D" id="3.50.50.60">
    <property type="entry name" value="FAD/NAD(P)-binding domain"/>
    <property type="match status" value="1"/>
</dbReference>
<dbReference type="PANTHER" id="PTHR43004">
    <property type="entry name" value="TRK SYSTEM POTASSIUM UPTAKE PROTEIN"/>
    <property type="match status" value="1"/>
</dbReference>
<proteinExistence type="predicted"/>
<dbReference type="GO" id="GO:0071949">
    <property type="term" value="F:FAD binding"/>
    <property type="evidence" value="ECO:0007669"/>
    <property type="project" value="InterPro"/>
</dbReference>